<feature type="transmembrane region" description="Helical" evidence="7">
    <location>
        <begin position="93"/>
        <end position="114"/>
    </location>
</feature>
<keyword evidence="1 7" id="KW-1003">Cell membrane</keyword>
<dbReference type="OrthoDB" id="9814591at2"/>
<evidence type="ECO:0000256" key="8">
    <source>
        <dbReference type="SAM" id="MobiDB-lite"/>
    </source>
</evidence>
<dbReference type="Proteomes" id="UP000297714">
    <property type="component" value="Unassembled WGS sequence"/>
</dbReference>
<dbReference type="NCBIfam" id="TIGR00247">
    <property type="entry name" value="endolytic transglycosylase MltG"/>
    <property type="match status" value="1"/>
</dbReference>
<feature type="site" description="Important for catalytic activity" evidence="7">
    <location>
        <position position="319"/>
    </location>
</feature>
<comment type="caution">
    <text evidence="9">The sequence shown here is derived from an EMBL/GenBank/DDBJ whole genome shotgun (WGS) entry which is preliminary data.</text>
</comment>
<sequence length="437" mass="49618">MSDERDPNGYHQKRVQNFKLNIKDEDFYATPGEDYPSAPVGRRADSRNRDVLHSYSDPRAAHRAKLSQSEAAIRAEHAHQVRNLEKGRKNKNFFRFFWVIMVLFTSVLLAQYMITGINDMLAIGKEKVSVTVEIPKKATSEQVAGILKNAGVIRDANFFMLYSKLTKADGSYRNGSYKIDTNLDYQAIITALQSNLNRIDTIKVTIKEGMNVLEMAGLLEKQNVCSAKEFLAIANSDQFDSGYEIIQAIRNGKERYYKLEGYLFPDTYDFYREEDPKNVVKKLLNNCSKKLTKQIQDKAAAQNMSLDQVVTLASMIQAEAADKEDMYKVSSVFHNRLAKKEGDLQRLRSDPTTYYPYRTKDAVPSDLRSTYKSRYDTYTIKGLPPGPICNPGMDAIDAALNPANTNYLYFCHDKNGKAYYATTNAKHEANLRKAGLK</sequence>
<dbReference type="GO" id="GO:0008932">
    <property type="term" value="F:lytic endotransglycosylase activity"/>
    <property type="evidence" value="ECO:0007669"/>
    <property type="project" value="UniProtKB-UniRule"/>
</dbReference>
<reference evidence="9 10" key="1">
    <citation type="submission" date="2019-04" db="EMBL/GenBank/DDBJ databases">
        <authorList>
            <person name="Poehlein A."/>
            <person name="Bengelsdorf F.R."/>
            <person name="Duerre P."/>
            <person name="Daniel R."/>
        </authorList>
    </citation>
    <scope>NUCLEOTIDE SEQUENCE [LARGE SCALE GENOMIC DNA]</scope>
    <source>
        <strain evidence="9 10">BS-1</strain>
    </source>
</reference>
<dbReference type="EMBL" id="SRMQ01000001">
    <property type="protein sequence ID" value="TGJ77720.1"/>
    <property type="molecule type" value="Genomic_DNA"/>
</dbReference>
<dbReference type="AlphaFoldDB" id="A0A4Z0YFM0"/>
<comment type="subcellular location">
    <subcellularLocation>
        <location evidence="7">Cell membrane</location>
        <topology evidence="7">Single-pass membrane protein</topology>
    </subcellularLocation>
</comment>
<keyword evidence="4 7" id="KW-0472">Membrane</keyword>
<keyword evidence="10" id="KW-1185">Reference proteome</keyword>
<name>A0A4Z0YFM0_9FIRM</name>
<dbReference type="RefSeq" id="WP_135656656.1">
    <property type="nucleotide sequence ID" value="NZ_JAJUFJ010000010.1"/>
</dbReference>
<accession>A0A4Z0YFM0</accession>
<evidence type="ECO:0000256" key="5">
    <source>
        <dbReference type="ARBA" id="ARBA00023239"/>
    </source>
</evidence>
<protein>
    <recommendedName>
        <fullName evidence="7">Endolytic murein transglycosylase</fullName>
        <ecNumber evidence="7">4.2.2.29</ecNumber>
    </recommendedName>
    <alternativeName>
        <fullName evidence="7">Peptidoglycan lytic transglycosylase</fullName>
    </alternativeName>
    <alternativeName>
        <fullName evidence="7">Peptidoglycan polymerization terminase</fullName>
    </alternativeName>
</protein>
<dbReference type="InterPro" id="IPR003770">
    <property type="entry name" value="MLTG-like"/>
</dbReference>
<evidence type="ECO:0000256" key="7">
    <source>
        <dbReference type="HAMAP-Rule" id="MF_02065"/>
    </source>
</evidence>
<evidence type="ECO:0000256" key="6">
    <source>
        <dbReference type="ARBA" id="ARBA00023316"/>
    </source>
</evidence>
<comment type="function">
    <text evidence="7">Functions as a peptidoglycan terminase that cleaves nascent peptidoglycan strands endolytically to terminate their elongation.</text>
</comment>
<gene>
    <name evidence="7" type="primary">mltG</name>
    <name evidence="9" type="ORF">CAGA_01140</name>
</gene>
<dbReference type="Gene3D" id="3.30.1490.480">
    <property type="entry name" value="Endolytic murein transglycosylase"/>
    <property type="match status" value="1"/>
</dbReference>
<dbReference type="EC" id="4.2.2.29" evidence="7"/>
<keyword evidence="5 7" id="KW-0456">Lyase</keyword>
<feature type="region of interest" description="Disordered" evidence="8">
    <location>
        <begin position="27"/>
        <end position="49"/>
    </location>
</feature>
<dbReference type="HAMAP" id="MF_02065">
    <property type="entry name" value="MltG"/>
    <property type="match status" value="1"/>
</dbReference>
<dbReference type="GO" id="GO:0005886">
    <property type="term" value="C:plasma membrane"/>
    <property type="evidence" value="ECO:0007669"/>
    <property type="project" value="UniProtKB-SubCell"/>
</dbReference>
<keyword evidence="3 7" id="KW-1133">Transmembrane helix</keyword>
<keyword evidence="2 7" id="KW-0812">Transmembrane</keyword>
<keyword evidence="6 7" id="KW-0961">Cell wall biogenesis/degradation</keyword>
<evidence type="ECO:0000313" key="9">
    <source>
        <dbReference type="EMBL" id="TGJ77720.1"/>
    </source>
</evidence>
<dbReference type="PANTHER" id="PTHR30518:SF2">
    <property type="entry name" value="ENDOLYTIC MUREIN TRANSGLYCOSYLASE"/>
    <property type="match status" value="1"/>
</dbReference>
<evidence type="ECO:0000256" key="4">
    <source>
        <dbReference type="ARBA" id="ARBA00023136"/>
    </source>
</evidence>
<evidence type="ECO:0000256" key="3">
    <source>
        <dbReference type="ARBA" id="ARBA00022989"/>
    </source>
</evidence>
<dbReference type="Pfam" id="PF02618">
    <property type="entry name" value="YceG"/>
    <property type="match status" value="1"/>
</dbReference>
<organism evidence="9 10">
    <name type="scientific">Caproiciproducens galactitolivorans</name>
    <dbReference type="NCBI Taxonomy" id="642589"/>
    <lineage>
        <taxon>Bacteria</taxon>
        <taxon>Bacillati</taxon>
        <taxon>Bacillota</taxon>
        <taxon>Clostridia</taxon>
        <taxon>Eubacteriales</taxon>
        <taxon>Acutalibacteraceae</taxon>
        <taxon>Caproiciproducens</taxon>
    </lineage>
</organism>
<evidence type="ECO:0000313" key="10">
    <source>
        <dbReference type="Proteomes" id="UP000297714"/>
    </source>
</evidence>
<evidence type="ECO:0000256" key="1">
    <source>
        <dbReference type="ARBA" id="ARBA00022475"/>
    </source>
</evidence>
<proteinExistence type="inferred from homology"/>
<dbReference type="GO" id="GO:0071555">
    <property type="term" value="P:cell wall organization"/>
    <property type="evidence" value="ECO:0007669"/>
    <property type="project" value="UniProtKB-KW"/>
</dbReference>
<comment type="similarity">
    <text evidence="7">Belongs to the transglycosylase MltG family.</text>
</comment>
<dbReference type="GO" id="GO:0009252">
    <property type="term" value="P:peptidoglycan biosynthetic process"/>
    <property type="evidence" value="ECO:0007669"/>
    <property type="project" value="UniProtKB-UniRule"/>
</dbReference>
<dbReference type="PANTHER" id="PTHR30518">
    <property type="entry name" value="ENDOLYTIC MUREIN TRANSGLYCOSYLASE"/>
    <property type="match status" value="1"/>
</dbReference>
<comment type="catalytic activity">
    <reaction evidence="7">
        <text>a peptidoglycan chain = a peptidoglycan chain with N-acetyl-1,6-anhydromuramyl-[peptide] at the reducing end + a peptidoglycan chain with N-acetylglucosamine at the non-reducing end.</text>
        <dbReference type="EC" id="4.2.2.29"/>
    </reaction>
</comment>
<evidence type="ECO:0000256" key="2">
    <source>
        <dbReference type="ARBA" id="ARBA00022692"/>
    </source>
</evidence>